<keyword evidence="10 12" id="KW-0238">DNA-binding</keyword>
<dbReference type="SUPFAM" id="SSF46785">
    <property type="entry name" value="Winged helix' DNA-binding domain"/>
    <property type="match status" value="1"/>
</dbReference>
<evidence type="ECO:0000313" key="14">
    <source>
        <dbReference type="Proteomes" id="UP000663923"/>
    </source>
</evidence>
<keyword evidence="9 12" id="KW-0805">Transcription regulation</keyword>
<evidence type="ECO:0000256" key="1">
    <source>
        <dbReference type="ARBA" id="ARBA00004496"/>
    </source>
</evidence>
<evidence type="ECO:0000256" key="7">
    <source>
        <dbReference type="ARBA" id="ARBA00022723"/>
    </source>
</evidence>
<dbReference type="PANTHER" id="PTHR33202">
    <property type="entry name" value="ZINC UPTAKE REGULATION PROTEIN"/>
    <property type="match status" value="1"/>
</dbReference>
<dbReference type="RefSeq" id="WP_207986294.1">
    <property type="nucleotide sequence ID" value="NZ_CP071794.1"/>
</dbReference>
<name>A0ABX7SYY1_9SPHN</name>
<dbReference type="InterPro" id="IPR036388">
    <property type="entry name" value="WH-like_DNA-bd_sf"/>
</dbReference>
<keyword evidence="6 12" id="KW-0678">Repressor</keyword>
<sequence length="140" mass="15729">METKIDIAALCAKRGLRLTAQRQAVVEVISSSDDHPSVETIHQRATVADSKIAVATVYRTVRLLEEAGLLQRHDFGDGSARFEINQDTHHDHLIDVQTGKVVEFLDPELEQLQKRIAEKLGFKLVDHRMELYGVALDKSD</sequence>
<dbReference type="Pfam" id="PF01475">
    <property type="entry name" value="FUR"/>
    <property type="match status" value="1"/>
</dbReference>
<evidence type="ECO:0000256" key="12">
    <source>
        <dbReference type="RuleBase" id="RU364037"/>
    </source>
</evidence>
<gene>
    <name evidence="12" type="primary">fur</name>
    <name evidence="13" type="ORF">J4G78_09120</name>
</gene>
<keyword evidence="5 12" id="KW-0963">Cytoplasm</keyword>
<organism evidence="13 14">
    <name type="scientific">Parasphingorhabdus cellanae</name>
    <dbReference type="NCBI Taxonomy" id="2806553"/>
    <lineage>
        <taxon>Bacteria</taxon>
        <taxon>Pseudomonadati</taxon>
        <taxon>Pseudomonadota</taxon>
        <taxon>Alphaproteobacteria</taxon>
        <taxon>Sphingomonadales</taxon>
        <taxon>Sphingomonadaceae</taxon>
        <taxon>Parasphingorhabdus</taxon>
    </lineage>
</organism>
<keyword evidence="11 12" id="KW-0804">Transcription</keyword>
<accession>A0ABX7SYY1</accession>
<comment type="subunit">
    <text evidence="3 12">Homodimer.</text>
</comment>
<dbReference type="InterPro" id="IPR002481">
    <property type="entry name" value="FUR"/>
</dbReference>
<evidence type="ECO:0000313" key="13">
    <source>
        <dbReference type="EMBL" id="QTD54460.1"/>
    </source>
</evidence>
<proteinExistence type="inferred from homology"/>
<evidence type="ECO:0000256" key="11">
    <source>
        <dbReference type="ARBA" id="ARBA00023163"/>
    </source>
</evidence>
<keyword evidence="7 12" id="KW-0479">Metal-binding</keyword>
<reference evidence="13 14" key="1">
    <citation type="submission" date="2021-03" db="EMBL/GenBank/DDBJ databases">
        <title>Complete genome of Parasphingorhabdus_sp.JHSY0214.</title>
        <authorList>
            <person name="Yoo J.H."/>
            <person name="Bae J.W."/>
        </authorList>
    </citation>
    <scope>NUCLEOTIDE SEQUENCE [LARGE SCALE GENOMIC DNA]</scope>
    <source>
        <strain evidence="13 14">JHSY0214</strain>
    </source>
</reference>
<protein>
    <recommendedName>
        <fullName evidence="4 12">Ferric uptake regulation protein</fullName>
    </recommendedName>
</protein>
<dbReference type="Proteomes" id="UP000663923">
    <property type="component" value="Chromosome"/>
</dbReference>
<dbReference type="EMBL" id="CP071794">
    <property type="protein sequence ID" value="QTD54460.1"/>
    <property type="molecule type" value="Genomic_DNA"/>
</dbReference>
<evidence type="ECO:0000256" key="3">
    <source>
        <dbReference type="ARBA" id="ARBA00011738"/>
    </source>
</evidence>
<dbReference type="PANTHER" id="PTHR33202:SF2">
    <property type="entry name" value="FERRIC UPTAKE REGULATION PROTEIN"/>
    <property type="match status" value="1"/>
</dbReference>
<evidence type="ECO:0000256" key="2">
    <source>
        <dbReference type="ARBA" id="ARBA00007957"/>
    </source>
</evidence>
<comment type="subcellular location">
    <subcellularLocation>
        <location evidence="1 12">Cytoplasm</location>
    </subcellularLocation>
</comment>
<evidence type="ECO:0000256" key="5">
    <source>
        <dbReference type="ARBA" id="ARBA00022490"/>
    </source>
</evidence>
<evidence type="ECO:0000256" key="8">
    <source>
        <dbReference type="ARBA" id="ARBA00022833"/>
    </source>
</evidence>
<dbReference type="Gene3D" id="3.30.1490.190">
    <property type="match status" value="1"/>
</dbReference>
<dbReference type="CDD" id="cd07153">
    <property type="entry name" value="Fur_like"/>
    <property type="match status" value="1"/>
</dbReference>
<keyword evidence="12" id="KW-0408">Iron</keyword>
<evidence type="ECO:0000256" key="9">
    <source>
        <dbReference type="ARBA" id="ARBA00023015"/>
    </source>
</evidence>
<keyword evidence="8 12" id="KW-0862">Zinc</keyword>
<evidence type="ECO:0000256" key="4">
    <source>
        <dbReference type="ARBA" id="ARBA00020910"/>
    </source>
</evidence>
<comment type="similarity">
    <text evidence="2 12">Belongs to the Fur family.</text>
</comment>
<evidence type="ECO:0000256" key="6">
    <source>
        <dbReference type="ARBA" id="ARBA00022491"/>
    </source>
</evidence>
<dbReference type="InterPro" id="IPR036390">
    <property type="entry name" value="WH_DNA-bd_sf"/>
</dbReference>
<evidence type="ECO:0000256" key="10">
    <source>
        <dbReference type="ARBA" id="ARBA00023125"/>
    </source>
</evidence>
<dbReference type="InterPro" id="IPR043135">
    <property type="entry name" value="Fur_C"/>
</dbReference>
<dbReference type="Gene3D" id="1.10.10.10">
    <property type="entry name" value="Winged helix-like DNA-binding domain superfamily/Winged helix DNA-binding domain"/>
    <property type="match status" value="1"/>
</dbReference>
<keyword evidence="14" id="KW-1185">Reference proteome</keyword>